<dbReference type="KEGG" id="rher:EHE19_003885"/>
<dbReference type="EMBL" id="CP061336">
    <property type="protein sequence ID" value="QNU67626.1"/>
    <property type="molecule type" value="Genomic_DNA"/>
</dbReference>
<protein>
    <submittedName>
        <fullName evidence="3">KOW domain-containing RNA-binding protein</fullName>
    </submittedName>
</protein>
<dbReference type="GO" id="GO:1990904">
    <property type="term" value="C:ribonucleoprotein complex"/>
    <property type="evidence" value="ECO:0007669"/>
    <property type="project" value="UniProtKB-KW"/>
</dbReference>
<evidence type="ECO:0000256" key="1">
    <source>
        <dbReference type="ARBA" id="ARBA00022980"/>
    </source>
</evidence>
<gene>
    <name evidence="3" type="ORF">EHE19_003885</name>
</gene>
<name>A0A4U7JDF1_9FIRM</name>
<reference evidence="3 4" key="1">
    <citation type="submission" date="2020-09" db="EMBL/GenBank/DDBJ databases">
        <title>Characterization and genome sequencing of Ruminiclostridium sp. nov. MA18.</title>
        <authorList>
            <person name="Rettenmaier R."/>
            <person name="Kowollik M.-L."/>
            <person name="Liebl W."/>
            <person name="Zverlov V."/>
        </authorList>
    </citation>
    <scope>NUCLEOTIDE SEQUENCE [LARGE SCALE GENOMIC DNA]</scope>
    <source>
        <strain evidence="3 4">MA18</strain>
    </source>
</reference>
<sequence length="93" mass="10380">MNVVLGQVVISKAGRDVGKVFIVTEIIDANYVYISDGDLRRVENPKKKKIKHLVITEDVIETIVQKISSDIRITNADIRKAIADIQNSSQSDE</sequence>
<keyword evidence="1" id="KW-0689">Ribosomal protein</keyword>
<dbReference type="Proteomes" id="UP000306409">
    <property type="component" value="Chromosome"/>
</dbReference>
<dbReference type="AlphaFoldDB" id="A0A4U7JDF1"/>
<dbReference type="Gene3D" id="2.30.30.30">
    <property type="match status" value="1"/>
</dbReference>
<dbReference type="GO" id="GO:0005840">
    <property type="term" value="C:ribosome"/>
    <property type="evidence" value="ECO:0007669"/>
    <property type="project" value="UniProtKB-KW"/>
</dbReference>
<evidence type="ECO:0000256" key="2">
    <source>
        <dbReference type="ARBA" id="ARBA00023274"/>
    </source>
</evidence>
<dbReference type="CDD" id="cd06088">
    <property type="entry name" value="KOW_RPL14"/>
    <property type="match status" value="1"/>
</dbReference>
<keyword evidence="2" id="KW-0687">Ribonucleoprotein</keyword>
<evidence type="ECO:0000313" key="4">
    <source>
        <dbReference type="Proteomes" id="UP000306409"/>
    </source>
</evidence>
<proteinExistence type="predicted"/>
<dbReference type="InterPro" id="IPR008991">
    <property type="entry name" value="Translation_prot_SH3-like_sf"/>
</dbReference>
<dbReference type="OrthoDB" id="1683515at2"/>
<dbReference type="InterPro" id="IPR014722">
    <property type="entry name" value="Rib_uL2_dom2"/>
</dbReference>
<evidence type="ECO:0000313" key="3">
    <source>
        <dbReference type="EMBL" id="QNU67626.1"/>
    </source>
</evidence>
<dbReference type="SUPFAM" id="SSF50104">
    <property type="entry name" value="Translation proteins SH3-like domain"/>
    <property type="match status" value="1"/>
</dbReference>
<dbReference type="InterPro" id="IPR041985">
    <property type="entry name" value="Ribosomal_eL14_KOW"/>
</dbReference>
<keyword evidence="4" id="KW-1185">Reference proteome</keyword>
<organism evidence="3 4">
    <name type="scientific">Ruminiclostridium herbifermentans</name>
    <dbReference type="NCBI Taxonomy" id="2488810"/>
    <lineage>
        <taxon>Bacteria</taxon>
        <taxon>Bacillati</taxon>
        <taxon>Bacillota</taxon>
        <taxon>Clostridia</taxon>
        <taxon>Eubacteriales</taxon>
        <taxon>Oscillospiraceae</taxon>
        <taxon>Ruminiclostridium</taxon>
    </lineage>
</organism>
<dbReference type="RefSeq" id="WP_137697983.1">
    <property type="nucleotide sequence ID" value="NZ_CP061336.1"/>
</dbReference>
<accession>A0A4U7JDF1</accession>